<protein>
    <submittedName>
        <fullName evidence="1">Uncharacterized protein</fullName>
    </submittedName>
</protein>
<dbReference type="Proteomes" id="UP000290288">
    <property type="component" value="Unassembled WGS sequence"/>
</dbReference>
<evidence type="ECO:0000313" key="2">
    <source>
        <dbReference type="Proteomes" id="UP000290288"/>
    </source>
</evidence>
<comment type="caution">
    <text evidence="1">The sequence shown here is derived from an EMBL/GenBank/DDBJ whole genome shotgun (WGS) entry which is preliminary data.</text>
</comment>
<sequence length="283" mass="32422">MLTGSHLVFVFDLKDNPSDSLHLLLLNQAAHQWLLPFIYHSLIFKSSQELARFHVAHDVPEERMSQRLKLVRNLWIGAEPSNTKRRLGGDLTYASSAWPVTIITRILLMCDSLKHLTLLNLSQNDWEKLEHAIPASLKYLSMGPVHGPFQIANLPKKSQLQQFTSISTFMRDNEVQSVVLHPKLQTFRRLSEAIETDTLAKFAAEQVECVSKSTTLKEYIIAICLRPGSLYDGYSFIDRVEIKLRENTQDPRVFVSTIPNLYWSDVIHEEYLSVRLGMFVSQA</sequence>
<organism evidence="1 2">
    <name type="scientific">Candolleomyces aberdarensis</name>
    <dbReference type="NCBI Taxonomy" id="2316362"/>
    <lineage>
        <taxon>Eukaryota</taxon>
        <taxon>Fungi</taxon>
        <taxon>Dikarya</taxon>
        <taxon>Basidiomycota</taxon>
        <taxon>Agaricomycotina</taxon>
        <taxon>Agaricomycetes</taxon>
        <taxon>Agaricomycetidae</taxon>
        <taxon>Agaricales</taxon>
        <taxon>Agaricineae</taxon>
        <taxon>Psathyrellaceae</taxon>
        <taxon>Candolleomyces</taxon>
    </lineage>
</organism>
<dbReference type="AlphaFoldDB" id="A0A4Q2D7B5"/>
<dbReference type="OrthoDB" id="2998779at2759"/>
<dbReference type="EMBL" id="SDEE01000695">
    <property type="protein sequence ID" value="RXW14491.1"/>
    <property type="molecule type" value="Genomic_DNA"/>
</dbReference>
<keyword evidence="2" id="KW-1185">Reference proteome</keyword>
<proteinExistence type="predicted"/>
<reference evidence="1 2" key="1">
    <citation type="submission" date="2019-01" db="EMBL/GenBank/DDBJ databases">
        <title>Draft genome sequence of Psathyrella aberdarensis IHI B618.</title>
        <authorList>
            <person name="Buettner E."/>
            <person name="Kellner H."/>
        </authorList>
    </citation>
    <scope>NUCLEOTIDE SEQUENCE [LARGE SCALE GENOMIC DNA]</scope>
    <source>
        <strain evidence="1 2">IHI B618</strain>
    </source>
</reference>
<name>A0A4Q2D7B5_9AGAR</name>
<evidence type="ECO:0000313" key="1">
    <source>
        <dbReference type="EMBL" id="RXW14491.1"/>
    </source>
</evidence>
<gene>
    <name evidence="1" type="ORF">EST38_g11367</name>
</gene>
<accession>A0A4Q2D7B5</accession>